<sequence>MKKVLISCLVVVVIMVSLYFLFREPLDRFNPLIEQEYVYVEIQNDPSDDDGRYKYREEGVTESGETKRVVFSTSTRLDPGTLVRVLAKGTYTEEYEFINEEQMPSD</sequence>
<comment type="caution">
    <text evidence="1">The sequence shown here is derived from an EMBL/GenBank/DDBJ whole genome shotgun (WGS) entry which is preliminary data.</text>
</comment>
<proteinExistence type="predicted"/>
<dbReference type="Gene3D" id="2.40.50.480">
    <property type="match status" value="1"/>
</dbReference>
<reference evidence="1" key="1">
    <citation type="submission" date="2016-02" db="EMBL/GenBank/DDBJ databases">
        <title>Genome sequence of Bacillus trypoxylicola KCTC 13244(T).</title>
        <authorList>
            <person name="Jeong H."/>
            <person name="Park S.-H."/>
            <person name="Choi S.-K."/>
        </authorList>
    </citation>
    <scope>NUCLEOTIDE SEQUENCE [LARGE SCALE GENOMIC DNA]</scope>
    <source>
        <strain evidence="1">KCTC 13244</strain>
    </source>
</reference>
<keyword evidence="2" id="KW-1185">Reference proteome</keyword>
<protein>
    <recommendedName>
        <fullName evidence="3">YxeA family protein</fullName>
    </recommendedName>
</protein>
<dbReference type="Pfam" id="PF06486">
    <property type="entry name" value="DUF1093"/>
    <property type="match status" value="1"/>
</dbReference>
<dbReference type="SUPFAM" id="SSF159121">
    <property type="entry name" value="BC4932-like"/>
    <property type="match status" value="1"/>
</dbReference>
<evidence type="ECO:0000313" key="1">
    <source>
        <dbReference type="EMBL" id="KYG30500.1"/>
    </source>
</evidence>
<accession>A0A162DPT6</accession>
<dbReference type="AlphaFoldDB" id="A0A162DPT6"/>
<dbReference type="PANTHER" id="PTHR36433:SF2">
    <property type="entry name" value="YXEA FAMILY PROTEIN"/>
    <property type="match status" value="1"/>
</dbReference>
<dbReference type="InterPro" id="IPR006542">
    <property type="entry name" value="DUF1093"/>
</dbReference>
<dbReference type="STRING" id="519424.AZF04_19670"/>
<dbReference type="PANTHER" id="PTHR36433">
    <property type="entry name" value="HYPOTHETICAL CYTOSOLIC PROTEIN"/>
    <property type="match status" value="1"/>
</dbReference>
<dbReference type="Proteomes" id="UP000075806">
    <property type="component" value="Unassembled WGS sequence"/>
</dbReference>
<evidence type="ECO:0008006" key="3">
    <source>
        <dbReference type="Google" id="ProtNLM"/>
    </source>
</evidence>
<dbReference type="OrthoDB" id="2622687at2"/>
<dbReference type="RefSeq" id="WP_061948970.1">
    <property type="nucleotide sequence ID" value="NZ_LTAO01000019.1"/>
</dbReference>
<dbReference type="InterPro" id="IPR036166">
    <property type="entry name" value="YxeA-like_sf"/>
</dbReference>
<organism evidence="1 2">
    <name type="scientific">Alkalihalobacillus trypoxylicola</name>
    <dbReference type="NCBI Taxonomy" id="519424"/>
    <lineage>
        <taxon>Bacteria</taxon>
        <taxon>Bacillati</taxon>
        <taxon>Bacillota</taxon>
        <taxon>Bacilli</taxon>
        <taxon>Bacillales</taxon>
        <taxon>Bacillaceae</taxon>
        <taxon>Alkalihalobacillus</taxon>
    </lineage>
</organism>
<dbReference type="EMBL" id="LTAO01000019">
    <property type="protein sequence ID" value="KYG30500.1"/>
    <property type="molecule type" value="Genomic_DNA"/>
</dbReference>
<gene>
    <name evidence="1" type="ORF">AZF04_19670</name>
</gene>
<name>A0A162DPT6_9BACI</name>
<dbReference type="NCBIfam" id="TIGR01655">
    <property type="entry name" value="yxeA_fam"/>
    <property type="match status" value="1"/>
</dbReference>
<evidence type="ECO:0000313" key="2">
    <source>
        <dbReference type="Proteomes" id="UP000075806"/>
    </source>
</evidence>